<dbReference type="Pfam" id="PF16510">
    <property type="entry name" value="P22_portal"/>
    <property type="match status" value="1"/>
</dbReference>
<gene>
    <name evidence="1" type="ORF">IAA61_06750</name>
</gene>
<dbReference type="EMBL" id="DVNB01000071">
    <property type="protein sequence ID" value="HIU57496.1"/>
    <property type="molecule type" value="Genomic_DNA"/>
</dbReference>
<evidence type="ECO:0000313" key="2">
    <source>
        <dbReference type="Proteomes" id="UP000824109"/>
    </source>
</evidence>
<reference evidence="1" key="1">
    <citation type="submission" date="2020-10" db="EMBL/GenBank/DDBJ databases">
        <authorList>
            <person name="Gilroy R."/>
        </authorList>
    </citation>
    <scope>NUCLEOTIDE SEQUENCE</scope>
    <source>
        <strain evidence="1">USAMLcec3-3695</strain>
    </source>
</reference>
<evidence type="ECO:0000313" key="1">
    <source>
        <dbReference type="EMBL" id="HIU57496.1"/>
    </source>
</evidence>
<protein>
    <submittedName>
        <fullName evidence="1">Uncharacterized protein</fullName>
    </submittedName>
</protein>
<dbReference type="Proteomes" id="UP000824109">
    <property type="component" value="Unassembled WGS sequence"/>
</dbReference>
<dbReference type="AlphaFoldDB" id="A0A9D1MC15"/>
<proteinExistence type="predicted"/>
<comment type="caution">
    <text evidence="1">The sequence shown here is derived from an EMBL/GenBank/DDBJ whole genome shotgun (WGS) entry which is preliminary data.</text>
</comment>
<organism evidence="1 2">
    <name type="scientific">Candidatus Ornithomonoglobus merdipullorum</name>
    <dbReference type="NCBI Taxonomy" id="2840895"/>
    <lineage>
        <taxon>Bacteria</taxon>
        <taxon>Bacillati</taxon>
        <taxon>Bacillota</taxon>
        <taxon>Clostridia</taxon>
        <taxon>Candidatus Ornithomonoglobus</taxon>
    </lineage>
</organism>
<sequence>MDGFSNGAYIYSGAVTRELLSEALSAYRTYRADKESLTARIRDDDRFYRESCSGMSGALSSFMTCDTPFIFTAIENARADAIDNYPTANILERSPEGTKTAEVLSKIVPAQLEISEFKPAYKENIRRKLKYGTAVYGVFYNDRSGDIDIRSIDILDIYADMHVSDVQDSAFLFIAAAVENRLLREWYPEFAAIFTGDAEVESISESYRLRDRSAVLDCYYKKADGAVHMMKICKDTLIAATEDMEGYEHGLYEHGMYPVVFDVLYPAENCPFGYGMIDVGKATQTEINKLDEAITENIMCGAKPRYLSKRSGGIDEDEFRDVSKNIVHYEGDPEALKPIDTVSLPEAYISHRDRKKEELKEVLANRDFQQGSTSGGVTAASAIETLQQAGEKRSRALINDTYDSYKKIIYMIMELMRQFFEEKRVYRVSDEPGGDRFAEFSNEMMYVRDCRAGSGCGETAADEPGRAGWRKLLFDIDVVPQRESPYTRETANNTILTFWQNGLFEPENAQAAVIALKSMSFDGKERLIADIRKHAEAAAAGQDEQNREEDTE</sequence>
<name>A0A9D1MC15_9FIRM</name>
<accession>A0A9D1MC15</accession>
<dbReference type="InterPro" id="IPR032427">
    <property type="entry name" value="P22_portal"/>
</dbReference>
<reference evidence="1" key="2">
    <citation type="journal article" date="2021" name="PeerJ">
        <title>Extensive microbial diversity within the chicken gut microbiome revealed by metagenomics and culture.</title>
        <authorList>
            <person name="Gilroy R."/>
            <person name="Ravi A."/>
            <person name="Getino M."/>
            <person name="Pursley I."/>
            <person name="Horton D.L."/>
            <person name="Alikhan N.F."/>
            <person name="Baker D."/>
            <person name="Gharbi K."/>
            <person name="Hall N."/>
            <person name="Watson M."/>
            <person name="Adriaenssens E.M."/>
            <person name="Foster-Nyarko E."/>
            <person name="Jarju S."/>
            <person name="Secka A."/>
            <person name="Antonio M."/>
            <person name="Oren A."/>
            <person name="Chaudhuri R.R."/>
            <person name="La Ragione R."/>
            <person name="Hildebrand F."/>
            <person name="Pallen M.J."/>
        </authorList>
    </citation>
    <scope>NUCLEOTIDE SEQUENCE</scope>
    <source>
        <strain evidence="1">USAMLcec3-3695</strain>
    </source>
</reference>